<evidence type="ECO:0000259" key="6">
    <source>
        <dbReference type="PROSITE" id="PS50937"/>
    </source>
</evidence>
<keyword evidence="5" id="KW-0175">Coiled coil</keyword>
<dbReference type="PANTHER" id="PTHR30204">
    <property type="entry name" value="REDOX-CYCLING DRUG-SENSING TRANSCRIPTIONAL ACTIVATOR SOXR"/>
    <property type="match status" value="1"/>
</dbReference>
<dbReference type="GO" id="GO:0003700">
    <property type="term" value="F:DNA-binding transcription factor activity"/>
    <property type="evidence" value="ECO:0007669"/>
    <property type="project" value="InterPro"/>
</dbReference>
<keyword evidence="4" id="KW-0804">Transcription</keyword>
<proteinExistence type="predicted"/>
<dbReference type="Gene3D" id="1.10.1660.10">
    <property type="match status" value="1"/>
</dbReference>
<dbReference type="GO" id="GO:0003677">
    <property type="term" value="F:DNA binding"/>
    <property type="evidence" value="ECO:0007669"/>
    <property type="project" value="UniProtKB-KW"/>
</dbReference>
<organism evidence="7 8">
    <name type="scientific">Paramylibacter kogurei</name>
    <dbReference type="NCBI Taxonomy" id="1889778"/>
    <lineage>
        <taxon>Bacteria</taxon>
        <taxon>Pseudomonadati</taxon>
        <taxon>Pseudomonadota</taxon>
        <taxon>Alphaproteobacteria</taxon>
        <taxon>Rhodobacterales</taxon>
        <taxon>Paracoccaceae</taxon>
        <taxon>Paramylibacter</taxon>
    </lineage>
</organism>
<dbReference type="SUPFAM" id="SSF46955">
    <property type="entry name" value="Putative DNA-binding domain"/>
    <property type="match status" value="1"/>
</dbReference>
<comment type="caution">
    <text evidence="7">The sequence shown here is derived from an EMBL/GenBank/DDBJ whole genome shotgun (WGS) entry which is preliminary data.</text>
</comment>
<accession>A0A2G5KAK1</accession>
<dbReference type="SMART" id="SM00422">
    <property type="entry name" value="HTH_MERR"/>
    <property type="match status" value="1"/>
</dbReference>
<dbReference type="Proteomes" id="UP000231516">
    <property type="component" value="Unassembled WGS sequence"/>
</dbReference>
<keyword evidence="3" id="KW-0238">DNA-binding</keyword>
<dbReference type="Pfam" id="PF13411">
    <property type="entry name" value="MerR_1"/>
    <property type="match status" value="1"/>
</dbReference>
<dbReference type="EMBL" id="MDGM01000007">
    <property type="protein sequence ID" value="PIB25900.1"/>
    <property type="molecule type" value="Genomic_DNA"/>
</dbReference>
<dbReference type="PANTHER" id="PTHR30204:SF69">
    <property type="entry name" value="MERR-FAMILY TRANSCRIPTIONAL REGULATOR"/>
    <property type="match status" value="1"/>
</dbReference>
<keyword evidence="8" id="KW-1185">Reference proteome</keyword>
<evidence type="ECO:0000256" key="1">
    <source>
        <dbReference type="ARBA" id="ARBA00022491"/>
    </source>
</evidence>
<keyword evidence="2" id="KW-0805">Transcription regulation</keyword>
<evidence type="ECO:0000313" key="7">
    <source>
        <dbReference type="EMBL" id="PIB25900.1"/>
    </source>
</evidence>
<evidence type="ECO:0000256" key="5">
    <source>
        <dbReference type="SAM" id="Coils"/>
    </source>
</evidence>
<dbReference type="AlphaFoldDB" id="A0A2G5KAK1"/>
<dbReference type="CDD" id="cd04776">
    <property type="entry name" value="HTH_GnyR"/>
    <property type="match status" value="1"/>
</dbReference>
<dbReference type="InterPro" id="IPR047057">
    <property type="entry name" value="MerR_fam"/>
</dbReference>
<evidence type="ECO:0000256" key="2">
    <source>
        <dbReference type="ARBA" id="ARBA00023015"/>
    </source>
</evidence>
<reference evidence="7 8" key="1">
    <citation type="submission" date="2016-08" db="EMBL/GenBank/DDBJ databases">
        <title>Draft genome of Amylibacter sp. strain 4G11.</title>
        <authorList>
            <person name="Wong S.-K."/>
            <person name="Hamasaki K."/>
            <person name="Yoshizawa S."/>
        </authorList>
    </citation>
    <scope>NUCLEOTIDE SEQUENCE [LARGE SCALE GENOMIC DNA]</scope>
    <source>
        <strain evidence="7 8">4G11</strain>
    </source>
</reference>
<dbReference type="PROSITE" id="PS50937">
    <property type="entry name" value="HTH_MERR_2"/>
    <property type="match status" value="1"/>
</dbReference>
<evidence type="ECO:0000256" key="3">
    <source>
        <dbReference type="ARBA" id="ARBA00023125"/>
    </source>
</evidence>
<dbReference type="InterPro" id="IPR000551">
    <property type="entry name" value="MerR-type_HTH_dom"/>
</dbReference>
<name>A0A2G5KAK1_9RHOB</name>
<sequence length="132" mass="15240">MSYPILTIREMCERFEVTARALRFYESKGLLNPLRDGSRRLYSNTDCAKLKLILRAKFYGFSLEEISQLLEIYHSDNLEYNKLTAIADIAQKQLAALEKQQTELNRAIESLRHELDTGLRDLKNCAVLKQAA</sequence>
<evidence type="ECO:0000313" key="8">
    <source>
        <dbReference type="Proteomes" id="UP000231516"/>
    </source>
</evidence>
<feature type="domain" description="HTH merR-type" evidence="6">
    <location>
        <begin position="5"/>
        <end position="72"/>
    </location>
</feature>
<dbReference type="RefSeq" id="WP_205661355.1">
    <property type="nucleotide sequence ID" value="NZ_MDGM01000007.1"/>
</dbReference>
<feature type="coiled-coil region" evidence="5">
    <location>
        <begin position="80"/>
        <end position="114"/>
    </location>
</feature>
<dbReference type="InterPro" id="IPR009061">
    <property type="entry name" value="DNA-bd_dom_put_sf"/>
</dbReference>
<gene>
    <name evidence="7" type="ORF">BFP76_12955</name>
</gene>
<keyword evidence="1" id="KW-0678">Repressor</keyword>
<protein>
    <recommendedName>
        <fullName evidence="6">HTH merR-type domain-containing protein</fullName>
    </recommendedName>
</protein>
<evidence type="ECO:0000256" key="4">
    <source>
        <dbReference type="ARBA" id="ARBA00023163"/>
    </source>
</evidence>